<dbReference type="AlphaFoldDB" id="A0A4S3M3M9"/>
<gene>
    <name evidence="6" type="ORF">E7Z59_05495</name>
</gene>
<dbReference type="PANTHER" id="PTHR47683:SF2">
    <property type="entry name" value="RNA-BINDING S4 DOMAIN-CONTAINING PROTEIN"/>
    <property type="match status" value="1"/>
</dbReference>
<sequence>MSRQQRGKSGKSSGRQGGEKGRYSGRQGGKFSKASHSRGNSPLKNQPQNKSQQLAANEMRLNKYISNSGVCSRREADIYIQSGNVQVNGEVITEMGYKVNPERDEVKFDGRLIKAEKKEYILLNKPKAFSVAPSDKGKATVYDLVRKATSAKIEAVGRLGRAATGLLLFTNDSDLIKRLNNSKTPLRQIYHVGLNKPLKDQDLKKIAKGIRLEEGVVEVEEVTYTEGGNKKEIGIKIFGNKDGVVKRIFESLGYEIVMLDRVVFGGLTKKDIPRGSWRKLGKQEVINLKML</sequence>
<dbReference type="FunFam" id="3.10.290.10:FF:000003">
    <property type="entry name" value="Pseudouridine synthase"/>
    <property type="match status" value="1"/>
</dbReference>
<evidence type="ECO:0000313" key="6">
    <source>
        <dbReference type="EMBL" id="THD69782.1"/>
    </source>
</evidence>
<feature type="region of interest" description="Disordered" evidence="4">
    <location>
        <begin position="1"/>
        <end position="53"/>
    </location>
</feature>
<dbReference type="GO" id="GO:0120159">
    <property type="term" value="F:rRNA pseudouridine synthase activity"/>
    <property type="evidence" value="ECO:0007669"/>
    <property type="project" value="UniProtKB-ARBA"/>
</dbReference>
<keyword evidence="7" id="KW-1185">Reference proteome</keyword>
<dbReference type="InterPro" id="IPR020103">
    <property type="entry name" value="PsdUridine_synth_cat_dom_sf"/>
</dbReference>
<comment type="caution">
    <text evidence="6">The sequence shown here is derived from an EMBL/GenBank/DDBJ whole genome shotgun (WGS) entry which is preliminary data.</text>
</comment>
<dbReference type="InterPro" id="IPR002942">
    <property type="entry name" value="S4_RNA-bd"/>
</dbReference>
<dbReference type="InterPro" id="IPR042092">
    <property type="entry name" value="PsdUridine_s_RsuA/RluB/E/F_cat"/>
</dbReference>
<comment type="similarity">
    <text evidence="1">Belongs to the pseudouridine synthase RsuA family.</text>
</comment>
<evidence type="ECO:0000259" key="5">
    <source>
        <dbReference type="SMART" id="SM00363"/>
    </source>
</evidence>
<dbReference type="Proteomes" id="UP000305939">
    <property type="component" value="Unassembled WGS sequence"/>
</dbReference>
<dbReference type="PROSITE" id="PS50889">
    <property type="entry name" value="S4"/>
    <property type="match status" value="1"/>
</dbReference>
<dbReference type="SUPFAM" id="SSF55120">
    <property type="entry name" value="Pseudouridine synthase"/>
    <property type="match status" value="1"/>
</dbReference>
<dbReference type="Pfam" id="PF01479">
    <property type="entry name" value="S4"/>
    <property type="match status" value="1"/>
</dbReference>
<protein>
    <submittedName>
        <fullName evidence="6">rRNA pseudouridine synthase</fullName>
    </submittedName>
</protein>
<evidence type="ECO:0000256" key="3">
    <source>
        <dbReference type="PROSITE-ProRule" id="PRU00182"/>
    </source>
</evidence>
<dbReference type="SUPFAM" id="SSF55174">
    <property type="entry name" value="Alpha-L RNA-binding motif"/>
    <property type="match status" value="1"/>
</dbReference>
<dbReference type="Gene3D" id="3.30.70.1560">
    <property type="entry name" value="Alpha-L RNA-binding motif"/>
    <property type="match status" value="1"/>
</dbReference>
<feature type="compositionally biased region" description="Polar residues" evidence="4">
    <location>
        <begin position="37"/>
        <end position="53"/>
    </location>
</feature>
<dbReference type="Gene3D" id="3.30.70.580">
    <property type="entry name" value="Pseudouridine synthase I, catalytic domain, N-terminal subdomain"/>
    <property type="match status" value="1"/>
</dbReference>
<keyword evidence="3" id="KW-0694">RNA-binding</keyword>
<proteinExistence type="inferred from homology"/>
<dbReference type="SMART" id="SM00363">
    <property type="entry name" value="S4"/>
    <property type="match status" value="1"/>
</dbReference>
<evidence type="ECO:0000256" key="1">
    <source>
        <dbReference type="ARBA" id="ARBA00008348"/>
    </source>
</evidence>
<dbReference type="InterPro" id="IPR006145">
    <property type="entry name" value="PsdUridine_synth_RsuA/RluA"/>
</dbReference>
<organism evidence="6 7">
    <name type="scientific">Robertkochia marina</name>
    <dbReference type="NCBI Taxonomy" id="1227945"/>
    <lineage>
        <taxon>Bacteria</taxon>
        <taxon>Pseudomonadati</taxon>
        <taxon>Bacteroidota</taxon>
        <taxon>Flavobacteriia</taxon>
        <taxon>Flavobacteriales</taxon>
        <taxon>Flavobacteriaceae</taxon>
        <taxon>Robertkochia</taxon>
    </lineage>
</organism>
<dbReference type="InterPro" id="IPR036986">
    <property type="entry name" value="S4_RNA-bd_sf"/>
</dbReference>
<evidence type="ECO:0000313" key="7">
    <source>
        <dbReference type="Proteomes" id="UP000305939"/>
    </source>
</evidence>
<feature type="domain" description="RNA-binding S4" evidence="5">
    <location>
        <begin position="59"/>
        <end position="122"/>
    </location>
</feature>
<evidence type="ECO:0000256" key="4">
    <source>
        <dbReference type="SAM" id="MobiDB-lite"/>
    </source>
</evidence>
<dbReference type="Pfam" id="PF00849">
    <property type="entry name" value="PseudoU_synth_2"/>
    <property type="match status" value="1"/>
</dbReference>
<evidence type="ECO:0000256" key="2">
    <source>
        <dbReference type="ARBA" id="ARBA00023235"/>
    </source>
</evidence>
<dbReference type="InterPro" id="IPR050343">
    <property type="entry name" value="RsuA_PseudoU_synthase"/>
</dbReference>
<dbReference type="RefSeq" id="WP_136335272.1">
    <property type="nucleotide sequence ID" value="NZ_QXMP01000002.1"/>
</dbReference>
<dbReference type="PANTHER" id="PTHR47683">
    <property type="entry name" value="PSEUDOURIDINE SYNTHASE FAMILY PROTEIN-RELATED"/>
    <property type="match status" value="1"/>
</dbReference>
<dbReference type="OrthoDB" id="9807213at2"/>
<dbReference type="CDD" id="cd00165">
    <property type="entry name" value="S4"/>
    <property type="match status" value="1"/>
</dbReference>
<accession>A0A4S3M3M9</accession>
<keyword evidence="2" id="KW-0413">Isomerase</keyword>
<name>A0A4S3M3M9_9FLAO</name>
<dbReference type="EMBL" id="SSMC01000001">
    <property type="protein sequence ID" value="THD69782.1"/>
    <property type="molecule type" value="Genomic_DNA"/>
</dbReference>
<reference evidence="6 7" key="1">
    <citation type="submission" date="2019-04" db="EMBL/GenBank/DDBJ databases">
        <title>Draft genome sequence of Robertkochia marina CC-AMO-30D.</title>
        <authorList>
            <person name="Hameed A."/>
            <person name="Lin S.-Y."/>
            <person name="Shahina M."/>
            <person name="Lai W.-A."/>
            <person name="Young C.-C."/>
        </authorList>
    </citation>
    <scope>NUCLEOTIDE SEQUENCE [LARGE SCALE GENOMIC DNA]</scope>
    <source>
        <strain evidence="6 7">CC-AMO-30D</strain>
    </source>
</reference>
<dbReference type="GO" id="GO:0003723">
    <property type="term" value="F:RNA binding"/>
    <property type="evidence" value="ECO:0007669"/>
    <property type="project" value="UniProtKB-KW"/>
</dbReference>
<dbReference type="InterPro" id="IPR020094">
    <property type="entry name" value="TruA/RsuA/RluB/E/F_N"/>
</dbReference>
<dbReference type="Gene3D" id="3.10.290.10">
    <property type="entry name" value="RNA-binding S4 domain"/>
    <property type="match status" value="1"/>
</dbReference>
<dbReference type="GO" id="GO:0000455">
    <property type="term" value="P:enzyme-directed rRNA pseudouridine synthesis"/>
    <property type="evidence" value="ECO:0007669"/>
    <property type="project" value="UniProtKB-ARBA"/>
</dbReference>